<comment type="caution">
    <text evidence="1">The sequence shown here is derived from an EMBL/GenBank/DDBJ whole genome shotgun (WGS) entry which is preliminary data.</text>
</comment>
<reference evidence="1 2" key="1">
    <citation type="submission" date="2023-07" db="EMBL/GenBank/DDBJ databases">
        <title>Genomic Encyclopedia of Type Strains, Phase IV (KMG-IV): sequencing the most valuable type-strain genomes for metagenomic binning, comparative biology and taxonomic classification.</title>
        <authorList>
            <person name="Goeker M."/>
        </authorList>
    </citation>
    <scope>NUCLEOTIDE SEQUENCE [LARGE SCALE GENOMIC DNA]</scope>
    <source>
        <strain evidence="1 2">DSM 1111</strain>
    </source>
</reference>
<dbReference type="Proteomes" id="UP001238496">
    <property type="component" value="Unassembled WGS sequence"/>
</dbReference>
<accession>A0ABU0GCK3</accession>
<dbReference type="EMBL" id="JAUSUW010000010">
    <property type="protein sequence ID" value="MDQ0422347.1"/>
    <property type="molecule type" value="Genomic_DNA"/>
</dbReference>
<protein>
    <submittedName>
        <fullName evidence="1">Uncharacterized protein</fullName>
    </submittedName>
</protein>
<proteinExistence type="predicted"/>
<evidence type="ECO:0000313" key="2">
    <source>
        <dbReference type="Proteomes" id="UP001238496"/>
    </source>
</evidence>
<name>A0ABU0GCK3_9HYPH</name>
<dbReference type="RefSeq" id="WP_307374820.1">
    <property type="nucleotide sequence ID" value="NZ_JAUSUW010000010.1"/>
</dbReference>
<evidence type="ECO:0000313" key="1">
    <source>
        <dbReference type="EMBL" id="MDQ0422347.1"/>
    </source>
</evidence>
<keyword evidence="2" id="KW-1185">Reference proteome</keyword>
<sequence>MATGQSLRDRLKGRKLDDERRGVLPLVAFYGREPKQEIARNTMYRQIETVMNQAEARDITFFMGTRGIAMVDANSSPVEYLVAKGEMDSSRDEEGMAGVRFHTALKIRELIDGAQVKVLRSPSLEGAGGGGASTSAGDIRGYQLDCMKLMDLLKKSLEKPWLWTVIELVVWSDDWMDIRVGVKKLTPRQAAERSGTIEALHFALDNAAVILGYLPPEDLISRWPRGCPRMPPLMKRRRLVSRDAGPLELRS</sequence>
<organism evidence="1 2">
    <name type="scientific">Peteryoungia aggregata LMG 23059</name>
    <dbReference type="NCBI Taxonomy" id="1368425"/>
    <lineage>
        <taxon>Bacteria</taxon>
        <taxon>Pseudomonadati</taxon>
        <taxon>Pseudomonadota</taxon>
        <taxon>Alphaproteobacteria</taxon>
        <taxon>Hyphomicrobiales</taxon>
        <taxon>Rhizobiaceae</taxon>
        <taxon>Peteryoungia</taxon>
    </lineage>
</organism>
<gene>
    <name evidence="1" type="ORF">J2045_003395</name>
</gene>